<evidence type="ECO:0000313" key="3">
    <source>
        <dbReference type="Proteomes" id="UP000199239"/>
    </source>
</evidence>
<keyword evidence="3" id="KW-1185">Reference proteome</keyword>
<name>A0A1I6QKS0_9RHOB</name>
<reference evidence="3" key="1">
    <citation type="submission" date="2016-10" db="EMBL/GenBank/DDBJ databases">
        <authorList>
            <person name="Varghese N."/>
            <person name="Submissions S."/>
        </authorList>
    </citation>
    <scope>NUCLEOTIDE SEQUENCE [LARGE SCALE GENOMIC DNA]</scope>
    <source>
        <strain evidence="3">DSM 23422</strain>
    </source>
</reference>
<keyword evidence="1" id="KW-1133">Transmembrane helix</keyword>
<organism evidence="2 3">
    <name type="scientific">Sulfitobacter marinus</name>
    <dbReference type="NCBI Taxonomy" id="394264"/>
    <lineage>
        <taxon>Bacteria</taxon>
        <taxon>Pseudomonadati</taxon>
        <taxon>Pseudomonadota</taxon>
        <taxon>Alphaproteobacteria</taxon>
        <taxon>Rhodobacterales</taxon>
        <taxon>Roseobacteraceae</taxon>
        <taxon>Sulfitobacter</taxon>
    </lineage>
</organism>
<dbReference type="EMBL" id="FPAJ01000001">
    <property type="protein sequence ID" value="SFS52858.1"/>
    <property type="molecule type" value="Genomic_DNA"/>
</dbReference>
<keyword evidence="1" id="KW-0472">Membrane</keyword>
<evidence type="ECO:0000313" key="2">
    <source>
        <dbReference type="EMBL" id="SFS52858.1"/>
    </source>
</evidence>
<accession>A0A1I6QKS0</accession>
<dbReference type="RefSeq" id="WP_281247834.1">
    <property type="nucleotide sequence ID" value="NZ_FPAJ01000001.1"/>
</dbReference>
<gene>
    <name evidence="2" type="ORF">SAMN04488040_0772</name>
</gene>
<dbReference type="Proteomes" id="UP000199239">
    <property type="component" value="Unassembled WGS sequence"/>
</dbReference>
<keyword evidence="1" id="KW-0812">Transmembrane</keyword>
<sequence length="42" mass="4479">MTMLRTVKAIAKRSQDTILQDAVGMAALVVILVAGLHIPSFV</sequence>
<evidence type="ECO:0000256" key="1">
    <source>
        <dbReference type="SAM" id="Phobius"/>
    </source>
</evidence>
<protein>
    <submittedName>
        <fullName evidence="2">Uncharacterized protein</fullName>
    </submittedName>
</protein>
<dbReference type="STRING" id="394264.SAMN04488040_0772"/>
<dbReference type="AlphaFoldDB" id="A0A1I6QKS0"/>
<proteinExistence type="predicted"/>
<feature type="transmembrane region" description="Helical" evidence="1">
    <location>
        <begin position="21"/>
        <end position="38"/>
    </location>
</feature>